<evidence type="ECO:0000256" key="1">
    <source>
        <dbReference type="ARBA" id="ARBA00008270"/>
    </source>
</evidence>
<gene>
    <name evidence="3" type="ORF">MUN89_04025</name>
</gene>
<protein>
    <submittedName>
        <fullName evidence="3">PhzF family phenazine biosynthesis isomerase</fullName>
    </submittedName>
</protein>
<dbReference type="GO" id="GO:0016853">
    <property type="term" value="F:isomerase activity"/>
    <property type="evidence" value="ECO:0007669"/>
    <property type="project" value="UniProtKB-KW"/>
</dbReference>
<comment type="similarity">
    <text evidence="1">Belongs to the PhzF family.</text>
</comment>
<accession>A0ABY4ELX8</accession>
<dbReference type="PANTHER" id="PTHR13774:SF17">
    <property type="entry name" value="PHENAZINE BIOSYNTHESIS-LIKE DOMAIN-CONTAINING PROTEIN"/>
    <property type="match status" value="1"/>
</dbReference>
<dbReference type="Pfam" id="PF02567">
    <property type="entry name" value="PhzC-PhzF"/>
    <property type="match status" value="1"/>
</dbReference>
<evidence type="ECO:0000313" key="4">
    <source>
        <dbReference type="Proteomes" id="UP000831787"/>
    </source>
</evidence>
<name>A0ABY4ELX8_9BACI</name>
<dbReference type="Gene3D" id="3.10.310.10">
    <property type="entry name" value="Diaminopimelate Epimerase, Chain A, domain 1"/>
    <property type="match status" value="2"/>
</dbReference>
<evidence type="ECO:0000256" key="2">
    <source>
        <dbReference type="ARBA" id="ARBA00023235"/>
    </source>
</evidence>
<keyword evidence="4" id="KW-1185">Reference proteome</keyword>
<reference evidence="3 4" key="1">
    <citation type="submission" date="2022-04" db="EMBL/GenBank/DDBJ databases">
        <title>Halobacillus sp. isolated from saltern.</title>
        <authorList>
            <person name="Won M."/>
            <person name="Lee C.-M."/>
            <person name="Woen H.-Y."/>
            <person name="Kwon S.-W."/>
        </authorList>
    </citation>
    <scope>NUCLEOTIDE SEQUENCE [LARGE SCALE GENOMIC DNA]</scope>
    <source>
        <strain evidence="3 4">SSBR10-3</strain>
    </source>
</reference>
<dbReference type="InterPro" id="IPR003719">
    <property type="entry name" value="Phenazine_PhzF-like"/>
</dbReference>
<sequence>MPDQFYFINAFAKAEFMGNPAVIVILESNRSDEWLQKTAAEFNQPITSFLIKEENDYQLRWFTPVKELTLCGHGTLGAAFVLWNDGFHSRQEPIYFQTKGGKLKAGLREGQVILTLDLKPVREVEVTPELKQVVDYPIHKAAWAGDRYIIEFEKEEMVYRARPIIETVEELKGAGLVITSKGKPPYDFISRYFAPSSALQKISSLALPIVL</sequence>
<dbReference type="EMBL" id="CP095073">
    <property type="protein sequence ID" value="UOQ45133.1"/>
    <property type="molecule type" value="Genomic_DNA"/>
</dbReference>
<dbReference type="Proteomes" id="UP000831787">
    <property type="component" value="Chromosome"/>
</dbReference>
<evidence type="ECO:0000313" key="3">
    <source>
        <dbReference type="EMBL" id="UOQ45133.1"/>
    </source>
</evidence>
<proteinExistence type="inferred from homology"/>
<keyword evidence="2 3" id="KW-0413">Isomerase</keyword>
<dbReference type="NCBIfam" id="TIGR00654">
    <property type="entry name" value="PhzF_family"/>
    <property type="match status" value="1"/>
</dbReference>
<dbReference type="PANTHER" id="PTHR13774">
    <property type="entry name" value="PHENAZINE BIOSYNTHESIS PROTEIN"/>
    <property type="match status" value="1"/>
</dbReference>
<organism evidence="3 4">
    <name type="scientific">Halobacillus salinarum</name>
    <dbReference type="NCBI Taxonomy" id="2932257"/>
    <lineage>
        <taxon>Bacteria</taxon>
        <taxon>Bacillati</taxon>
        <taxon>Bacillota</taxon>
        <taxon>Bacilli</taxon>
        <taxon>Bacillales</taxon>
        <taxon>Bacillaceae</taxon>
        <taxon>Halobacillus</taxon>
    </lineage>
</organism>
<dbReference type="SUPFAM" id="SSF54506">
    <property type="entry name" value="Diaminopimelate epimerase-like"/>
    <property type="match status" value="1"/>
</dbReference>